<keyword evidence="4" id="KW-1185">Reference proteome</keyword>
<evidence type="ECO:0000256" key="1">
    <source>
        <dbReference type="SAM" id="Coils"/>
    </source>
</evidence>
<keyword evidence="1" id="KW-0175">Coiled coil</keyword>
<feature type="region of interest" description="Disordered" evidence="2">
    <location>
        <begin position="88"/>
        <end position="107"/>
    </location>
</feature>
<name>A0ABD2NRK6_9CUCU</name>
<feature type="coiled-coil region" evidence="1">
    <location>
        <begin position="199"/>
        <end position="226"/>
    </location>
</feature>
<sequence length="231" mass="27827">SICNYGRRKSRHKARVQRRIRRNINRNRSKQIDNNVGGFQRENRTAVEQHGEDQVNDNRQRFIYLCETYNLKISDGFCKSKDIHRFTKHEKSASVRTENNQPKDHTENLQVIEKPRYKFESFRNESIQNLYQRRLDEKLRDTEKCKFTEIYNNIIHSLKKATKEAIGIQEAKQSNNIWRNEEIGDSIDMKKKKYLTWLHSNQDKDLQEYKAAKNEVRRKEQSIETNPQKRI</sequence>
<evidence type="ECO:0000313" key="3">
    <source>
        <dbReference type="EMBL" id="KAL3281198.1"/>
    </source>
</evidence>
<evidence type="ECO:0000256" key="2">
    <source>
        <dbReference type="SAM" id="MobiDB-lite"/>
    </source>
</evidence>
<accession>A0ABD2NRK6</accession>
<reference evidence="3 4" key="1">
    <citation type="journal article" date="2021" name="BMC Biol.">
        <title>Horizontally acquired antibacterial genes associated with adaptive radiation of ladybird beetles.</title>
        <authorList>
            <person name="Li H.S."/>
            <person name="Tang X.F."/>
            <person name="Huang Y.H."/>
            <person name="Xu Z.Y."/>
            <person name="Chen M.L."/>
            <person name="Du X.Y."/>
            <person name="Qiu B.Y."/>
            <person name="Chen P.T."/>
            <person name="Zhang W."/>
            <person name="Slipinski A."/>
            <person name="Escalona H.E."/>
            <person name="Waterhouse R.M."/>
            <person name="Zwick A."/>
            <person name="Pang H."/>
        </authorList>
    </citation>
    <scope>NUCLEOTIDE SEQUENCE [LARGE SCALE GENOMIC DNA]</scope>
    <source>
        <strain evidence="3">SYSU2018</strain>
    </source>
</reference>
<comment type="caution">
    <text evidence="3">The sequence shown here is derived from an EMBL/GenBank/DDBJ whole genome shotgun (WGS) entry which is preliminary data.</text>
</comment>
<dbReference type="EMBL" id="JABFTP020000144">
    <property type="protein sequence ID" value="KAL3281198.1"/>
    <property type="molecule type" value="Genomic_DNA"/>
</dbReference>
<protein>
    <submittedName>
        <fullName evidence="3">Uncharacterized protein</fullName>
    </submittedName>
</protein>
<gene>
    <name evidence="3" type="ORF">HHI36_004414</name>
</gene>
<evidence type="ECO:0000313" key="4">
    <source>
        <dbReference type="Proteomes" id="UP001516400"/>
    </source>
</evidence>
<dbReference type="Proteomes" id="UP001516400">
    <property type="component" value="Unassembled WGS sequence"/>
</dbReference>
<organism evidence="3 4">
    <name type="scientific">Cryptolaemus montrouzieri</name>
    <dbReference type="NCBI Taxonomy" id="559131"/>
    <lineage>
        <taxon>Eukaryota</taxon>
        <taxon>Metazoa</taxon>
        <taxon>Ecdysozoa</taxon>
        <taxon>Arthropoda</taxon>
        <taxon>Hexapoda</taxon>
        <taxon>Insecta</taxon>
        <taxon>Pterygota</taxon>
        <taxon>Neoptera</taxon>
        <taxon>Endopterygota</taxon>
        <taxon>Coleoptera</taxon>
        <taxon>Polyphaga</taxon>
        <taxon>Cucujiformia</taxon>
        <taxon>Coccinelloidea</taxon>
        <taxon>Coccinellidae</taxon>
        <taxon>Scymninae</taxon>
        <taxon>Scymnini</taxon>
        <taxon>Cryptolaemus</taxon>
    </lineage>
</organism>
<proteinExistence type="predicted"/>
<feature type="non-terminal residue" evidence="3">
    <location>
        <position position="1"/>
    </location>
</feature>
<dbReference type="AlphaFoldDB" id="A0ABD2NRK6"/>